<evidence type="ECO:0000313" key="8">
    <source>
        <dbReference type="EMBL" id="PWN97677.1"/>
    </source>
</evidence>
<feature type="compositionally biased region" description="Low complexity" evidence="7">
    <location>
        <begin position="1"/>
        <end position="10"/>
    </location>
</feature>
<dbReference type="PANTHER" id="PTHR31107">
    <property type="entry name" value="APOPTOGENIC PROTEIN 1, MITOCHONDRIAL"/>
    <property type="match status" value="1"/>
</dbReference>
<protein>
    <submittedName>
        <fullName evidence="8">Uncharacterized protein</fullName>
    </submittedName>
</protein>
<evidence type="ECO:0000256" key="1">
    <source>
        <dbReference type="ARBA" id="ARBA00004443"/>
    </source>
</evidence>
<feature type="region of interest" description="Disordered" evidence="7">
    <location>
        <begin position="50"/>
        <end position="71"/>
    </location>
</feature>
<feature type="region of interest" description="Disordered" evidence="7">
    <location>
        <begin position="175"/>
        <end position="197"/>
    </location>
</feature>
<gene>
    <name evidence="8" type="ORF">FA09DRAFT_334458</name>
</gene>
<evidence type="ECO:0000256" key="3">
    <source>
        <dbReference type="ARBA" id="ARBA00022792"/>
    </source>
</evidence>
<proteinExistence type="inferred from homology"/>
<dbReference type="RefSeq" id="XP_025597956.1">
    <property type="nucleotide sequence ID" value="XM_025743732.1"/>
</dbReference>
<dbReference type="InterPro" id="IPR018796">
    <property type="entry name" value="COA8"/>
</dbReference>
<dbReference type="AlphaFoldDB" id="A0A316Z7C3"/>
<dbReference type="GO" id="GO:0005743">
    <property type="term" value="C:mitochondrial inner membrane"/>
    <property type="evidence" value="ECO:0007669"/>
    <property type="project" value="UniProtKB-SubCell"/>
</dbReference>
<evidence type="ECO:0000256" key="6">
    <source>
        <dbReference type="ARBA" id="ARBA00023136"/>
    </source>
</evidence>
<dbReference type="OrthoDB" id="6246201at2759"/>
<feature type="region of interest" description="Disordered" evidence="7">
    <location>
        <begin position="1"/>
        <end position="26"/>
    </location>
</feature>
<dbReference type="GeneID" id="37271276"/>
<comment type="subcellular location">
    <subcellularLocation>
        <location evidence="1">Mitochondrion inner membrane</location>
        <topology evidence="1">Peripheral membrane protein</topology>
        <orientation evidence="1">Matrix side</orientation>
    </subcellularLocation>
</comment>
<keyword evidence="9" id="KW-1185">Reference proteome</keyword>
<keyword evidence="4" id="KW-0809">Transit peptide</keyword>
<accession>A0A316Z7C3</accession>
<keyword evidence="5" id="KW-0496">Mitochondrion</keyword>
<keyword evidence="6" id="KW-0472">Membrane</keyword>
<dbReference type="EMBL" id="KZ819294">
    <property type="protein sequence ID" value="PWN97677.1"/>
    <property type="molecule type" value="Genomic_DNA"/>
</dbReference>
<comment type="similarity">
    <text evidence="2">Belongs to the COA8 family.</text>
</comment>
<organism evidence="8 9">
    <name type="scientific">Tilletiopsis washingtonensis</name>
    <dbReference type="NCBI Taxonomy" id="58919"/>
    <lineage>
        <taxon>Eukaryota</taxon>
        <taxon>Fungi</taxon>
        <taxon>Dikarya</taxon>
        <taxon>Basidiomycota</taxon>
        <taxon>Ustilaginomycotina</taxon>
        <taxon>Exobasidiomycetes</taxon>
        <taxon>Entylomatales</taxon>
        <taxon>Entylomatales incertae sedis</taxon>
        <taxon>Tilletiopsis</taxon>
    </lineage>
</organism>
<reference evidence="8 9" key="1">
    <citation type="journal article" date="2018" name="Mol. Biol. Evol.">
        <title>Broad Genomic Sampling Reveals a Smut Pathogenic Ancestry of the Fungal Clade Ustilaginomycotina.</title>
        <authorList>
            <person name="Kijpornyongpan T."/>
            <person name="Mondo S.J."/>
            <person name="Barry K."/>
            <person name="Sandor L."/>
            <person name="Lee J."/>
            <person name="Lipzen A."/>
            <person name="Pangilinan J."/>
            <person name="LaButti K."/>
            <person name="Hainaut M."/>
            <person name="Henrissat B."/>
            <person name="Grigoriev I.V."/>
            <person name="Spatafora J.W."/>
            <person name="Aime M.C."/>
        </authorList>
    </citation>
    <scope>NUCLEOTIDE SEQUENCE [LARGE SCALE GENOMIC DNA]</scope>
    <source>
        <strain evidence="8 9">MCA 4186</strain>
    </source>
</reference>
<dbReference type="PANTHER" id="PTHR31107:SF2">
    <property type="entry name" value="CYTOCHROME C OXIDASE ASSEMBLY FACTOR 8"/>
    <property type="match status" value="1"/>
</dbReference>
<evidence type="ECO:0000256" key="2">
    <source>
        <dbReference type="ARBA" id="ARBA00005453"/>
    </source>
</evidence>
<sequence>MSTSAPATRQLARRARLLPRPGADLVGPAHPVSNIRPLLLVGSAFAPAESSSASAPSAPSQRSPGAGGAAHPYSLHEFNAASTSASSSFSPALLSLPPRSRFSAPLVPRRAHSAYFQRLLARLEAAELVHRLARARAEALTQRFWADNNLRFGDALRAFEEGLVLANAVAGAGAAPAPPASTSSSEQVDAHKAATKPAAPAQDDLLAPFYESWLEANKTRHRAYNALLWQSTLGNLIPAARYEVLRTWAGIVRRVEGWRGCA</sequence>
<evidence type="ECO:0000256" key="7">
    <source>
        <dbReference type="SAM" id="MobiDB-lite"/>
    </source>
</evidence>
<dbReference type="Pfam" id="PF10231">
    <property type="entry name" value="COA8"/>
    <property type="match status" value="1"/>
</dbReference>
<dbReference type="Proteomes" id="UP000245946">
    <property type="component" value="Unassembled WGS sequence"/>
</dbReference>
<evidence type="ECO:0000256" key="5">
    <source>
        <dbReference type="ARBA" id="ARBA00023128"/>
    </source>
</evidence>
<name>A0A316Z7C3_9BASI</name>
<feature type="compositionally biased region" description="Low complexity" evidence="7">
    <location>
        <begin position="50"/>
        <end position="64"/>
    </location>
</feature>
<evidence type="ECO:0000256" key="4">
    <source>
        <dbReference type="ARBA" id="ARBA00022946"/>
    </source>
</evidence>
<dbReference type="GO" id="GO:0097193">
    <property type="term" value="P:intrinsic apoptotic signaling pathway"/>
    <property type="evidence" value="ECO:0007669"/>
    <property type="project" value="InterPro"/>
</dbReference>
<keyword evidence="3" id="KW-0999">Mitochondrion inner membrane</keyword>
<evidence type="ECO:0000313" key="9">
    <source>
        <dbReference type="Proteomes" id="UP000245946"/>
    </source>
</evidence>